<gene>
    <name evidence="1" type="ORF">MKW94_020155</name>
</gene>
<dbReference type="EMBL" id="JAJJMA010238474">
    <property type="protein sequence ID" value="MCL7042710.1"/>
    <property type="molecule type" value="Genomic_DNA"/>
</dbReference>
<name>A0AA41VJZ8_PAPNU</name>
<proteinExistence type="predicted"/>
<protein>
    <submittedName>
        <fullName evidence="1">Uncharacterized protein</fullName>
    </submittedName>
</protein>
<organism evidence="1 2">
    <name type="scientific">Papaver nudicaule</name>
    <name type="common">Iceland poppy</name>
    <dbReference type="NCBI Taxonomy" id="74823"/>
    <lineage>
        <taxon>Eukaryota</taxon>
        <taxon>Viridiplantae</taxon>
        <taxon>Streptophyta</taxon>
        <taxon>Embryophyta</taxon>
        <taxon>Tracheophyta</taxon>
        <taxon>Spermatophyta</taxon>
        <taxon>Magnoliopsida</taxon>
        <taxon>Ranunculales</taxon>
        <taxon>Papaveraceae</taxon>
        <taxon>Papaveroideae</taxon>
        <taxon>Papaver</taxon>
    </lineage>
</organism>
<evidence type="ECO:0000313" key="1">
    <source>
        <dbReference type="EMBL" id="MCL7042710.1"/>
    </source>
</evidence>
<dbReference type="AlphaFoldDB" id="A0AA41VJZ8"/>
<dbReference type="Proteomes" id="UP001177140">
    <property type="component" value="Unassembled WGS sequence"/>
</dbReference>
<comment type="caution">
    <text evidence="1">The sequence shown here is derived from an EMBL/GenBank/DDBJ whole genome shotgun (WGS) entry which is preliminary data.</text>
</comment>
<evidence type="ECO:0000313" key="2">
    <source>
        <dbReference type="Proteomes" id="UP001177140"/>
    </source>
</evidence>
<reference evidence="1" key="1">
    <citation type="submission" date="2022-03" db="EMBL/GenBank/DDBJ databases">
        <title>A functionally conserved STORR gene fusion in Papaver species that diverged 16.8 million years ago.</title>
        <authorList>
            <person name="Catania T."/>
        </authorList>
    </citation>
    <scope>NUCLEOTIDE SEQUENCE</scope>
    <source>
        <strain evidence="1">S-191538</strain>
    </source>
</reference>
<sequence>MAKTNLIFSFALTGFIILSIAHMAFGVARVNQVLQGPAGLASVEKSDSVIADVPNGHVGVSGGYGVSVADRVVNVDRSVSQEVDLENGKVTTGGGTAVNVVNGVAKVKQGGGETELNVVNGVSMNVKQTGFPANKDLPGAKITGGV</sequence>
<accession>A0AA41VJZ8</accession>
<keyword evidence="2" id="KW-1185">Reference proteome</keyword>